<dbReference type="InterPro" id="IPR043592">
    <property type="entry name" value="FMNL_animal"/>
</dbReference>
<feature type="coiled-coil region" evidence="1">
    <location>
        <begin position="110"/>
        <end position="137"/>
    </location>
</feature>
<dbReference type="GO" id="GO:0051015">
    <property type="term" value="F:actin filament binding"/>
    <property type="evidence" value="ECO:0007669"/>
    <property type="project" value="TreeGrafter"/>
</dbReference>
<dbReference type="InterPro" id="IPR011989">
    <property type="entry name" value="ARM-like"/>
</dbReference>
<dbReference type="GO" id="GO:0005829">
    <property type="term" value="C:cytosol"/>
    <property type="evidence" value="ECO:0007669"/>
    <property type="project" value="TreeGrafter"/>
</dbReference>
<organism evidence="3 4">
    <name type="scientific">Portunus trituberculatus</name>
    <name type="common">Swimming crab</name>
    <name type="synonym">Neptunus trituberculatus</name>
    <dbReference type="NCBI Taxonomy" id="210409"/>
    <lineage>
        <taxon>Eukaryota</taxon>
        <taxon>Metazoa</taxon>
        <taxon>Ecdysozoa</taxon>
        <taxon>Arthropoda</taxon>
        <taxon>Crustacea</taxon>
        <taxon>Multicrustacea</taxon>
        <taxon>Malacostraca</taxon>
        <taxon>Eumalacostraca</taxon>
        <taxon>Eucarida</taxon>
        <taxon>Decapoda</taxon>
        <taxon>Pleocyemata</taxon>
        <taxon>Brachyura</taxon>
        <taxon>Eubrachyura</taxon>
        <taxon>Portunoidea</taxon>
        <taxon>Portunidae</taxon>
        <taxon>Portuninae</taxon>
        <taxon>Portunus</taxon>
    </lineage>
</organism>
<dbReference type="GO" id="GO:0008360">
    <property type="term" value="P:regulation of cell shape"/>
    <property type="evidence" value="ECO:0007669"/>
    <property type="project" value="TreeGrafter"/>
</dbReference>
<proteinExistence type="predicted"/>
<dbReference type="OrthoDB" id="6427809at2759"/>
<dbReference type="InterPro" id="IPR010472">
    <property type="entry name" value="FH3_dom"/>
</dbReference>
<dbReference type="GO" id="GO:0016477">
    <property type="term" value="P:cell migration"/>
    <property type="evidence" value="ECO:0007669"/>
    <property type="project" value="TreeGrafter"/>
</dbReference>
<evidence type="ECO:0000313" key="4">
    <source>
        <dbReference type="Proteomes" id="UP000324222"/>
    </source>
</evidence>
<evidence type="ECO:0000313" key="3">
    <source>
        <dbReference type="EMBL" id="MPC47394.1"/>
    </source>
</evidence>
<evidence type="ECO:0000256" key="1">
    <source>
        <dbReference type="SAM" id="Coils"/>
    </source>
</evidence>
<keyword evidence="1" id="KW-0175">Coiled coil</keyword>
<dbReference type="AlphaFoldDB" id="A0A5B7FSQ5"/>
<dbReference type="SUPFAM" id="SSF48371">
    <property type="entry name" value="ARM repeat"/>
    <property type="match status" value="1"/>
</dbReference>
<sequence length="152" mass="17150">MTSPNGHRQVVEALATLRLRFAEPVKCKFLVSMMLSHPHPSFQVWGLRFVNALLASTATLRERVYLQEELTEAGFDPAALKKVIERSGSDHLQQLAGAELGRWAEGYVDVTAFDRELKGLKNSNTTLQEELQKLREANMVRMTEGRGRVVKK</sequence>
<reference evidence="3 4" key="1">
    <citation type="submission" date="2019-05" db="EMBL/GenBank/DDBJ databases">
        <title>Another draft genome of Portunus trituberculatus and its Hox gene families provides insights of decapod evolution.</title>
        <authorList>
            <person name="Jeong J.-H."/>
            <person name="Song I."/>
            <person name="Kim S."/>
            <person name="Choi T."/>
            <person name="Kim D."/>
            <person name="Ryu S."/>
            <person name="Kim W."/>
        </authorList>
    </citation>
    <scope>NUCLEOTIDE SEQUENCE [LARGE SCALE GENOMIC DNA]</scope>
    <source>
        <tissue evidence="3">Muscle</tissue>
    </source>
</reference>
<dbReference type="Proteomes" id="UP000324222">
    <property type="component" value="Unassembled WGS sequence"/>
</dbReference>
<gene>
    <name evidence="3" type="ORF">E2C01_041139</name>
</gene>
<dbReference type="InterPro" id="IPR016024">
    <property type="entry name" value="ARM-type_fold"/>
</dbReference>
<dbReference type="Gene3D" id="1.25.10.10">
    <property type="entry name" value="Leucine-rich Repeat Variant"/>
    <property type="match status" value="1"/>
</dbReference>
<dbReference type="PANTHER" id="PTHR45857">
    <property type="entry name" value="FORMIN-LIKE PROTEIN"/>
    <property type="match status" value="1"/>
</dbReference>
<dbReference type="GO" id="GO:0030866">
    <property type="term" value="P:cortical actin cytoskeleton organization"/>
    <property type="evidence" value="ECO:0007669"/>
    <property type="project" value="TreeGrafter"/>
</dbReference>
<dbReference type="PANTHER" id="PTHR45857:SF9">
    <property type="entry name" value="MULTIPLE WING HAIRS, ISOFORM C"/>
    <property type="match status" value="1"/>
</dbReference>
<evidence type="ECO:0000259" key="2">
    <source>
        <dbReference type="Pfam" id="PF06367"/>
    </source>
</evidence>
<name>A0A5B7FSQ5_PORTR</name>
<dbReference type="Pfam" id="PF06367">
    <property type="entry name" value="Drf_FH3"/>
    <property type="match status" value="1"/>
</dbReference>
<comment type="caution">
    <text evidence="3">The sequence shown here is derived from an EMBL/GenBank/DDBJ whole genome shotgun (WGS) entry which is preliminary data.</text>
</comment>
<dbReference type="EMBL" id="VSRR010007713">
    <property type="protein sequence ID" value="MPC47394.1"/>
    <property type="molecule type" value="Genomic_DNA"/>
</dbReference>
<accession>A0A5B7FSQ5</accession>
<protein>
    <recommendedName>
        <fullName evidence="2">Formin FH3 domain-containing protein</fullName>
    </recommendedName>
</protein>
<feature type="domain" description="Formin FH3" evidence="2">
    <location>
        <begin position="7"/>
        <end position="83"/>
    </location>
</feature>
<keyword evidence="4" id="KW-1185">Reference proteome</keyword>